<evidence type="ECO:0000313" key="10">
    <source>
        <dbReference type="EMBL" id="VVB05597.1"/>
    </source>
</evidence>
<dbReference type="GO" id="GO:0005654">
    <property type="term" value="C:nucleoplasm"/>
    <property type="evidence" value="ECO:0007669"/>
    <property type="project" value="UniProtKB-SubCell"/>
</dbReference>
<comment type="subcellular location">
    <subcellularLocation>
        <location evidence="1">Nucleus</location>
        <location evidence="1">Nucleolus</location>
    </subcellularLocation>
    <subcellularLocation>
        <location evidence="2">Nucleus</location>
        <location evidence="2">Nucleoplasm</location>
    </subcellularLocation>
</comment>
<dbReference type="SMART" id="SM00382">
    <property type="entry name" value="AAA"/>
    <property type="match status" value="3"/>
</dbReference>
<dbReference type="EMBL" id="CABITT030000005">
    <property type="protein sequence ID" value="VVB05597.1"/>
    <property type="molecule type" value="Genomic_DNA"/>
</dbReference>
<reference evidence="10" key="1">
    <citation type="submission" date="2019-07" db="EMBL/GenBank/DDBJ databases">
        <authorList>
            <person name="Dittberner H."/>
        </authorList>
    </citation>
    <scope>NUCLEOTIDE SEQUENCE [LARGE SCALE GENOMIC DNA]</scope>
</reference>
<dbReference type="InterPro" id="IPR011704">
    <property type="entry name" value="ATPase_dyneun-rel_AAA"/>
</dbReference>
<dbReference type="PANTHER" id="PTHR48103:SF2">
    <property type="entry name" value="MIDASIN"/>
    <property type="match status" value="1"/>
</dbReference>
<dbReference type="OrthoDB" id="5186at2759"/>
<evidence type="ECO:0000256" key="4">
    <source>
        <dbReference type="ARBA" id="ARBA00017143"/>
    </source>
</evidence>
<dbReference type="CDD" id="cd00009">
    <property type="entry name" value="AAA"/>
    <property type="match status" value="1"/>
</dbReference>
<evidence type="ECO:0000256" key="2">
    <source>
        <dbReference type="ARBA" id="ARBA00004642"/>
    </source>
</evidence>
<sequence length="864" mass="97233">MVSLAVSQKRPVLLYGPSGAGKSALVRKLADESGNQVVHIHMDDQLDGKTLVGTYVCTDQPGEFRWQPGSLTQAIMNGFWVVLEDIDKAPSDVPLVLSPLLGGSCSFETSHGEVIRIAESFQLFSTISTPECSVSHIREAGNSLSPLWRRIVVYPPDRESLQNILGARYQNLIPVAEKLIETYETVNYSLRPQFSGSKIENSATFNSPSRFSLRDLLKWCERVHGLSSYDGLAIFQEAADIFSASYMSTQNRHKPPIQEFSGILKIGRVSLPLGESASHDRSRFVETRTSTRLLEKIARSVEYNEPVLLVGETGTGKTTLVQNLAHWIGQKLTVLNLSQQSDIVDLLGGFKPIDAKLMCTMLYNEFNELARDSNIKASSKTMKWLQKHFRDKKWDAFLNGLKVTTDFIVSKSGIKRKKSEQIAMHLSEKVEKIHQQFRSGGMVFTFVEGAFVTALREGHWVLLDEVNLAPPEILGRLIGVLEGVRGSLCLAERGDVMGIPRHSNFRLFACMNPATDTGKRDLPFSFRSRFTEYAVDDDLCDDDLEIFVRRFLGGRESDSKLVGNIVCFYKEAKRLSEECLQDGANQKPQYSLRSLYRALEYAIKAEGIGGFQKALYDGFSMFFLSLLDASSAKIMNPIILQRISRESSRGQPLQRYLGELKGSSDEFVEKYVKTKSVIGHLNHLAHAIFIKKYPVLLQGPTSSGKTSLVKYLAAISGNKFVRINNHEQTDLQEYLGSYMTDSSGKLVFHEGALVKAVRDGHWIVLDELNLAPSDVLEALNRLLDDNRELFVPELQETVPARILISCSSLHRTLLLYMVDAKYCLELFVTALWRFMLMKFQKMNSVKFLLKSVLLQKVMLRKWLK</sequence>
<dbReference type="PROSITE" id="PS00675">
    <property type="entry name" value="SIGMA54_INTERACT_1"/>
    <property type="match status" value="1"/>
</dbReference>
<dbReference type="PANTHER" id="PTHR48103">
    <property type="entry name" value="MIDASIN-RELATED"/>
    <property type="match status" value="1"/>
</dbReference>
<organism evidence="10 11">
    <name type="scientific">Arabis nemorensis</name>
    <dbReference type="NCBI Taxonomy" id="586526"/>
    <lineage>
        <taxon>Eukaryota</taxon>
        <taxon>Viridiplantae</taxon>
        <taxon>Streptophyta</taxon>
        <taxon>Embryophyta</taxon>
        <taxon>Tracheophyta</taxon>
        <taxon>Spermatophyta</taxon>
        <taxon>Magnoliopsida</taxon>
        <taxon>eudicotyledons</taxon>
        <taxon>Gunneridae</taxon>
        <taxon>Pentapetalae</taxon>
        <taxon>rosids</taxon>
        <taxon>malvids</taxon>
        <taxon>Brassicales</taxon>
        <taxon>Brassicaceae</taxon>
        <taxon>Arabideae</taxon>
        <taxon>Arabis</taxon>
    </lineage>
</organism>
<keyword evidence="5" id="KW-0547">Nucleotide-binding</keyword>
<comment type="similarity">
    <text evidence="3">Belongs to the midasin family.</text>
</comment>
<evidence type="ECO:0000256" key="3">
    <source>
        <dbReference type="ARBA" id="ARBA00007188"/>
    </source>
</evidence>
<dbReference type="GO" id="GO:0000027">
    <property type="term" value="P:ribosomal large subunit assembly"/>
    <property type="evidence" value="ECO:0007669"/>
    <property type="project" value="TreeGrafter"/>
</dbReference>
<keyword evidence="8" id="KW-0539">Nucleus</keyword>
<dbReference type="Pfam" id="PF07728">
    <property type="entry name" value="AAA_5"/>
    <property type="match status" value="4"/>
</dbReference>
<dbReference type="AlphaFoldDB" id="A0A565BW39"/>
<evidence type="ECO:0000256" key="1">
    <source>
        <dbReference type="ARBA" id="ARBA00004604"/>
    </source>
</evidence>
<dbReference type="FunFam" id="3.40.50.300:FF:000582">
    <property type="entry name" value="Midasin"/>
    <property type="match status" value="1"/>
</dbReference>
<dbReference type="Proteomes" id="UP000489600">
    <property type="component" value="Unassembled WGS sequence"/>
</dbReference>
<dbReference type="FunFam" id="3.40.50.300:FF:000142">
    <property type="entry name" value="Midasin"/>
    <property type="match status" value="1"/>
</dbReference>
<evidence type="ECO:0000256" key="8">
    <source>
        <dbReference type="ARBA" id="ARBA00023242"/>
    </source>
</evidence>
<dbReference type="Gene3D" id="3.40.50.300">
    <property type="entry name" value="P-loop containing nucleotide triphosphate hydrolases"/>
    <property type="match status" value="3"/>
</dbReference>
<dbReference type="GO" id="GO:0005524">
    <property type="term" value="F:ATP binding"/>
    <property type="evidence" value="ECO:0007669"/>
    <property type="project" value="UniProtKB-KW"/>
</dbReference>
<gene>
    <name evidence="10" type="ORF">ANE_LOCUS16041</name>
</gene>
<evidence type="ECO:0000259" key="9">
    <source>
        <dbReference type="SMART" id="SM00382"/>
    </source>
</evidence>
<dbReference type="InterPro" id="IPR027417">
    <property type="entry name" value="P-loop_NTPase"/>
</dbReference>
<dbReference type="GO" id="GO:0016887">
    <property type="term" value="F:ATP hydrolysis activity"/>
    <property type="evidence" value="ECO:0007669"/>
    <property type="project" value="InterPro"/>
</dbReference>
<name>A0A565BW39_9BRAS</name>
<evidence type="ECO:0000313" key="11">
    <source>
        <dbReference type="Proteomes" id="UP000489600"/>
    </source>
</evidence>
<feature type="domain" description="AAA+ ATPase" evidence="9">
    <location>
        <begin position="303"/>
        <end position="538"/>
    </location>
</feature>
<dbReference type="SUPFAM" id="SSF52540">
    <property type="entry name" value="P-loop containing nucleoside triphosphate hydrolases"/>
    <property type="match status" value="3"/>
</dbReference>
<keyword evidence="7" id="KW-0143">Chaperone</keyword>
<accession>A0A565BW39</accession>
<evidence type="ECO:0000256" key="5">
    <source>
        <dbReference type="ARBA" id="ARBA00022741"/>
    </source>
</evidence>
<comment type="caution">
    <text evidence="10">The sequence shown here is derived from an EMBL/GenBank/DDBJ whole genome shotgun (WGS) entry which is preliminary data.</text>
</comment>
<proteinExistence type="inferred from homology"/>
<evidence type="ECO:0000256" key="6">
    <source>
        <dbReference type="ARBA" id="ARBA00022840"/>
    </source>
</evidence>
<evidence type="ECO:0000256" key="7">
    <source>
        <dbReference type="ARBA" id="ARBA00023186"/>
    </source>
</evidence>
<feature type="domain" description="AAA+ ATPase" evidence="9">
    <location>
        <begin position="691"/>
        <end position="828"/>
    </location>
</feature>
<dbReference type="GO" id="GO:0000055">
    <property type="term" value="P:ribosomal large subunit export from nucleus"/>
    <property type="evidence" value="ECO:0007669"/>
    <property type="project" value="TreeGrafter"/>
</dbReference>
<dbReference type="GO" id="GO:0005730">
    <property type="term" value="C:nucleolus"/>
    <property type="evidence" value="ECO:0007669"/>
    <property type="project" value="UniProtKB-SubCell"/>
</dbReference>
<keyword evidence="6" id="KW-0067">ATP-binding</keyword>
<dbReference type="GO" id="GO:0030687">
    <property type="term" value="C:preribosome, large subunit precursor"/>
    <property type="evidence" value="ECO:0007669"/>
    <property type="project" value="TreeGrafter"/>
</dbReference>
<dbReference type="InterPro" id="IPR040848">
    <property type="entry name" value="AAA_lid_7"/>
</dbReference>
<keyword evidence="11" id="KW-1185">Reference proteome</keyword>
<dbReference type="Pfam" id="PF17867">
    <property type="entry name" value="AAA_lid_7"/>
    <property type="match status" value="1"/>
</dbReference>
<dbReference type="InterPro" id="IPR041190">
    <property type="entry name" value="Midasin_AAA_lid_5"/>
</dbReference>
<protein>
    <recommendedName>
        <fullName evidence="4">Midasin</fullName>
    </recommendedName>
</protein>
<dbReference type="InterPro" id="IPR025662">
    <property type="entry name" value="Sigma_54_int_dom_ATP-bd_1"/>
</dbReference>
<dbReference type="Pfam" id="PF17865">
    <property type="entry name" value="AAA_lid_5"/>
    <property type="match status" value="1"/>
</dbReference>
<dbReference type="InterPro" id="IPR003593">
    <property type="entry name" value="AAA+_ATPase"/>
</dbReference>
<feature type="domain" description="AAA+ ATPase" evidence="9">
    <location>
        <begin position="8"/>
        <end position="129"/>
    </location>
</feature>